<keyword evidence="1" id="KW-0812">Transmembrane</keyword>
<dbReference type="InterPro" id="IPR006976">
    <property type="entry name" value="VanZ-like"/>
</dbReference>
<dbReference type="Proteomes" id="UP000219559">
    <property type="component" value="Unassembled WGS sequence"/>
</dbReference>
<dbReference type="AlphaFoldDB" id="A0A2A4G5H8"/>
<proteinExistence type="predicted"/>
<dbReference type="Pfam" id="PF04892">
    <property type="entry name" value="VanZ"/>
    <property type="match status" value="1"/>
</dbReference>
<evidence type="ECO:0000313" key="4">
    <source>
        <dbReference type="Proteomes" id="UP000219559"/>
    </source>
</evidence>
<gene>
    <name evidence="3" type="ORF">B7P33_13490</name>
</gene>
<evidence type="ECO:0000256" key="1">
    <source>
        <dbReference type="SAM" id="Phobius"/>
    </source>
</evidence>
<name>A0A2A4G5H8_9FLAO</name>
<feature type="transmembrane region" description="Helical" evidence="1">
    <location>
        <begin position="58"/>
        <end position="77"/>
    </location>
</feature>
<evidence type="ECO:0000313" key="3">
    <source>
        <dbReference type="EMBL" id="PCE63236.1"/>
    </source>
</evidence>
<dbReference type="EMBL" id="NBWU01000005">
    <property type="protein sequence ID" value="PCE63236.1"/>
    <property type="molecule type" value="Genomic_DNA"/>
</dbReference>
<sequence>MLFITVSSLIRLDGLDTEGIRIPHADKLVHAAFYGGMVVFGVCMSFQYKPSPSIKSKLWFWVIAAMGYGMIIEVLQNQVFMRDGDVFDALANTVGALLGALSLSFLFNRLPGLKWKD</sequence>
<keyword evidence="4" id="KW-1185">Reference proteome</keyword>
<keyword evidence="1" id="KW-0472">Membrane</keyword>
<feature type="domain" description="VanZ-like" evidence="2">
    <location>
        <begin position="40"/>
        <end position="105"/>
    </location>
</feature>
<feature type="transmembrane region" description="Helical" evidence="1">
    <location>
        <begin position="28"/>
        <end position="46"/>
    </location>
</feature>
<comment type="caution">
    <text evidence="3">The sequence shown here is derived from an EMBL/GenBank/DDBJ whole genome shotgun (WGS) entry which is preliminary data.</text>
</comment>
<reference evidence="3 4" key="1">
    <citation type="submission" date="2017-04" db="EMBL/GenBank/DDBJ databases">
        <title>A new member of the family Flavobacteriaceae isolated from ascidians.</title>
        <authorList>
            <person name="Chen L."/>
        </authorList>
    </citation>
    <scope>NUCLEOTIDE SEQUENCE [LARGE SCALE GENOMIC DNA]</scope>
    <source>
        <strain evidence="3 4">HQA918</strain>
    </source>
</reference>
<dbReference type="NCBIfam" id="NF037970">
    <property type="entry name" value="vanZ_1"/>
    <property type="match status" value="1"/>
</dbReference>
<protein>
    <recommendedName>
        <fullName evidence="2">VanZ-like domain-containing protein</fullName>
    </recommendedName>
</protein>
<keyword evidence="1" id="KW-1133">Transmembrane helix</keyword>
<evidence type="ECO:0000259" key="2">
    <source>
        <dbReference type="Pfam" id="PF04892"/>
    </source>
</evidence>
<accession>A0A2A4G5H8</accession>
<feature type="transmembrane region" description="Helical" evidence="1">
    <location>
        <begin position="89"/>
        <end position="107"/>
    </location>
</feature>
<organism evidence="3 4">
    <name type="scientific">Sediminicola luteus</name>
    <dbReference type="NCBI Taxonomy" id="319238"/>
    <lineage>
        <taxon>Bacteria</taxon>
        <taxon>Pseudomonadati</taxon>
        <taxon>Bacteroidota</taxon>
        <taxon>Flavobacteriia</taxon>
        <taxon>Flavobacteriales</taxon>
        <taxon>Flavobacteriaceae</taxon>
        <taxon>Sediminicola</taxon>
    </lineage>
</organism>